<gene>
    <name evidence="2" type="ORF">TNCT_20471</name>
</gene>
<protein>
    <submittedName>
        <fullName evidence="2">Uncharacterized protein</fullName>
    </submittedName>
</protein>
<feature type="transmembrane region" description="Helical" evidence="1">
    <location>
        <begin position="170"/>
        <end position="190"/>
    </location>
</feature>
<accession>A0A8X6HN85</accession>
<evidence type="ECO:0000313" key="2">
    <source>
        <dbReference type="EMBL" id="GFR26743.1"/>
    </source>
</evidence>
<organism evidence="2 3">
    <name type="scientific">Trichonephila clavata</name>
    <name type="common">Joro spider</name>
    <name type="synonym">Nephila clavata</name>
    <dbReference type="NCBI Taxonomy" id="2740835"/>
    <lineage>
        <taxon>Eukaryota</taxon>
        <taxon>Metazoa</taxon>
        <taxon>Ecdysozoa</taxon>
        <taxon>Arthropoda</taxon>
        <taxon>Chelicerata</taxon>
        <taxon>Arachnida</taxon>
        <taxon>Araneae</taxon>
        <taxon>Araneomorphae</taxon>
        <taxon>Entelegynae</taxon>
        <taxon>Araneoidea</taxon>
        <taxon>Nephilidae</taxon>
        <taxon>Trichonephila</taxon>
    </lineage>
</organism>
<keyword evidence="1" id="KW-1133">Transmembrane helix</keyword>
<dbReference type="EMBL" id="BMAO01028704">
    <property type="protein sequence ID" value="GFR26743.1"/>
    <property type="molecule type" value="Genomic_DNA"/>
</dbReference>
<evidence type="ECO:0000256" key="1">
    <source>
        <dbReference type="SAM" id="Phobius"/>
    </source>
</evidence>
<sequence length="240" mass="27066">MKVTIGDVSSSNHAVRLNDECVVKFYKLKKRNSGSHSKVYKKKSESEFHNDEMQKISFETTFKLNNADGKKEVISQVKNENNKSSASNSSKQDDVKLNVDVELDKEQLLLSEQNKIENKSDPAEINIITQGLNSNGVQDSRKDNQDPQTRKPICSVRGAVNIRRRNPPPVFLKFVVIFMLFMIFFLVYIISVLSVKIENDLNVVCQTNLTGLDTVNKLPAMASSLRFGNETNATISYSEI</sequence>
<proteinExistence type="predicted"/>
<dbReference type="AlphaFoldDB" id="A0A8X6HN85"/>
<dbReference type="OrthoDB" id="10417067at2759"/>
<keyword evidence="1" id="KW-0812">Transmembrane</keyword>
<reference evidence="2" key="1">
    <citation type="submission" date="2020-07" db="EMBL/GenBank/DDBJ databases">
        <title>Multicomponent nature underlies the extraordinary mechanical properties of spider dragline silk.</title>
        <authorList>
            <person name="Kono N."/>
            <person name="Nakamura H."/>
            <person name="Mori M."/>
            <person name="Yoshida Y."/>
            <person name="Ohtoshi R."/>
            <person name="Malay A.D."/>
            <person name="Moran D.A.P."/>
            <person name="Tomita M."/>
            <person name="Numata K."/>
            <person name="Arakawa K."/>
        </authorList>
    </citation>
    <scope>NUCLEOTIDE SEQUENCE</scope>
</reference>
<keyword evidence="1" id="KW-0472">Membrane</keyword>
<keyword evidence="3" id="KW-1185">Reference proteome</keyword>
<name>A0A8X6HN85_TRICU</name>
<comment type="caution">
    <text evidence="2">The sequence shown here is derived from an EMBL/GenBank/DDBJ whole genome shotgun (WGS) entry which is preliminary data.</text>
</comment>
<evidence type="ECO:0000313" key="3">
    <source>
        <dbReference type="Proteomes" id="UP000887116"/>
    </source>
</evidence>
<dbReference type="Proteomes" id="UP000887116">
    <property type="component" value="Unassembled WGS sequence"/>
</dbReference>